<dbReference type="InterPro" id="IPR015063">
    <property type="entry name" value="USP8_dimer"/>
</dbReference>
<gene>
    <name evidence="3" type="ORF">IFM89_039745</name>
</gene>
<sequence length="617" mass="69060">MKTSNGGFSIAANVPRRDVDNRISLRYYYRIADNLLRQANIFREEKNVLDLFVMLMRFSSLITETIPCHKDYKVYSQREKDVFKKKLLNALNELEVLKPVVQERTDKINGLATTQVDRWGHHQSNYRDSSLEWPPVKKQLPKYNEIRKTPRYVGSEGTGSLVQQDKFSPSKPMEEQYRKVNLNIPRPKEETLSRHSILGPNGLRGQWQPPTSNIGARYPSNIDLTPIEIPSLQKPVEDNVFIQKDTSSDLERSTLESVLSLNVDGHSLLTEELCSAPTSSLDTGLMELDMQTSIIRQPSPSPVLAEVQDLMPVTSPQVSNSVSEFATLPDELARSKCPLQLHISTTMMEHFLSLAKSNTDKNLETCGILAGSLTHPSQSCFMSSIDLHTHYSYQIMLPEAVAIVMAPKDSSSESFEQDSSCAEELFSDGKILPLEIKKQVLPPKPPTHPTSNENSKKESLKEIMEQSFKTEEKPTSSSSSTKSFWRFKRSSSCGNGYKRSLICSLPLLSRSNSTGSAPTPKRSSSLKDNHNKHLPKTPSSNGYTKSALSSSSSYPYSTPQKPSQKKNYGSYNNGVRISPLLNVPPPYISKGTVNLFGLGSLFCNGKEKNKKKRSEFP</sequence>
<evidence type="ECO:0000313" key="4">
    <source>
        <dbReference type="Proteomes" id="UP000631114"/>
    </source>
</evidence>
<keyword evidence="4" id="KW-1185">Reference proteome</keyword>
<proteinExistence type="predicted"/>
<feature type="compositionally biased region" description="Polar residues" evidence="1">
    <location>
        <begin position="158"/>
        <end position="167"/>
    </location>
</feature>
<comment type="caution">
    <text evidence="3">The sequence shown here is derived from an EMBL/GenBank/DDBJ whole genome shotgun (WGS) entry which is preliminary data.</text>
</comment>
<name>A0A835GU32_9MAGN</name>
<dbReference type="GO" id="GO:0070536">
    <property type="term" value="P:protein K63-linked deubiquitination"/>
    <property type="evidence" value="ECO:0007669"/>
    <property type="project" value="TreeGrafter"/>
</dbReference>
<evidence type="ECO:0000313" key="3">
    <source>
        <dbReference type="EMBL" id="KAF9587059.1"/>
    </source>
</evidence>
<feature type="region of interest" description="Disordered" evidence="1">
    <location>
        <begin position="154"/>
        <end position="175"/>
    </location>
</feature>
<feature type="compositionally biased region" description="Polar residues" evidence="1">
    <location>
        <begin position="511"/>
        <end position="523"/>
    </location>
</feature>
<dbReference type="OrthoDB" id="3640at2759"/>
<organism evidence="3 4">
    <name type="scientific">Coptis chinensis</name>
    <dbReference type="NCBI Taxonomy" id="261450"/>
    <lineage>
        <taxon>Eukaryota</taxon>
        <taxon>Viridiplantae</taxon>
        <taxon>Streptophyta</taxon>
        <taxon>Embryophyta</taxon>
        <taxon>Tracheophyta</taxon>
        <taxon>Spermatophyta</taxon>
        <taxon>Magnoliopsida</taxon>
        <taxon>Ranunculales</taxon>
        <taxon>Ranunculaceae</taxon>
        <taxon>Coptidoideae</taxon>
        <taxon>Coptis</taxon>
    </lineage>
</organism>
<evidence type="ECO:0000259" key="2">
    <source>
        <dbReference type="Pfam" id="PF08969"/>
    </source>
</evidence>
<dbReference type="PANTHER" id="PTHR12947">
    <property type="entry name" value="AMSH-LIKE PROTEASE"/>
    <property type="match status" value="1"/>
</dbReference>
<dbReference type="Proteomes" id="UP000631114">
    <property type="component" value="Unassembled WGS sequence"/>
</dbReference>
<protein>
    <recommendedName>
        <fullName evidence="2">USP8 dimerisation domain-containing protein</fullName>
    </recommendedName>
</protein>
<dbReference type="Pfam" id="PF08969">
    <property type="entry name" value="USP8_dimer"/>
    <property type="match status" value="1"/>
</dbReference>
<dbReference type="GO" id="GO:0016020">
    <property type="term" value="C:membrane"/>
    <property type="evidence" value="ECO:0007669"/>
    <property type="project" value="TreeGrafter"/>
</dbReference>
<dbReference type="EMBL" id="JADFTS010000056">
    <property type="protein sequence ID" value="KAF9587059.1"/>
    <property type="molecule type" value="Genomic_DNA"/>
</dbReference>
<dbReference type="PANTHER" id="PTHR12947:SF19">
    <property type="entry name" value="AMSH-LIKE UBIQUITIN THIOESTERASE 1"/>
    <property type="match status" value="1"/>
</dbReference>
<evidence type="ECO:0000256" key="1">
    <source>
        <dbReference type="SAM" id="MobiDB-lite"/>
    </source>
</evidence>
<feature type="region of interest" description="Disordered" evidence="1">
    <location>
        <begin position="511"/>
        <end position="570"/>
    </location>
</feature>
<dbReference type="AlphaFoldDB" id="A0A835GU32"/>
<dbReference type="Gene3D" id="1.20.58.80">
    <property type="entry name" value="Phosphotransferase system, lactose/cellobiose-type IIA subunit"/>
    <property type="match status" value="1"/>
</dbReference>
<dbReference type="Gene3D" id="3.40.140.10">
    <property type="entry name" value="Cytidine Deaminase, domain 2"/>
    <property type="match status" value="2"/>
</dbReference>
<feature type="region of interest" description="Disordered" evidence="1">
    <location>
        <begin position="439"/>
        <end position="459"/>
    </location>
</feature>
<feature type="domain" description="USP8 dimerisation" evidence="2">
    <location>
        <begin position="16"/>
        <end position="104"/>
    </location>
</feature>
<dbReference type="SUPFAM" id="SSF102712">
    <property type="entry name" value="JAB1/MPN domain"/>
    <property type="match status" value="1"/>
</dbReference>
<reference evidence="3 4" key="1">
    <citation type="submission" date="2020-10" db="EMBL/GenBank/DDBJ databases">
        <title>The Coptis chinensis genome and diversification of protoberbering-type alkaloids.</title>
        <authorList>
            <person name="Wang B."/>
            <person name="Shu S."/>
            <person name="Song C."/>
            <person name="Liu Y."/>
        </authorList>
    </citation>
    <scope>NUCLEOTIDE SEQUENCE [LARGE SCALE GENOMIC DNA]</scope>
    <source>
        <strain evidence="3">HL-2020</strain>
        <tissue evidence="3">Leaf</tissue>
    </source>
</reference>
<feature type="compositionally biased region" description="Low complexity" evidence="1">
    <location>
        <begin position="543"/>
        <end position="562"/>
    </location>
</feature>
<accession>A0A835GU32</accession>
<dbReference type="GO" id="GO:0005768">
    <property type="term" value="C:endosome"/>
    <property type="evidence" value="ECO:0007669"/>
    <property type="project" value="TreeGrafter"/>
</dbReference>